<sequence>MSTLCLRTALLAVSVSAAMSVSAHQAAGVTQTQLSEFAASALAQLDALPEIQAQKAQLAAAELATHTAEQPLYNPELSFDVESIGHDTDPEDYTLSVSQAIDWADKRGYRSRSAQLLALSAQTEYQLARNQALATLLTAWVNLRQAGELDGYAQLQFERTEAMLALAKQMANAGELAPLDSQLLQLELARISANRSDAKVALAQAQRGLKLAGGDTALAMPAITQGATLPSTEVTPQLAPMKTQYQQVLAARAQFELSKVEAKADPSVSLGAKANKDDTSFQLGVSMPLNVRNQYQGEIAEANQQIVVAEKQYLASQRNLKINLDALKTQYLAVASSLRQWQQLTQDSLGDSQGLLERLWRAGELPTSQYLQSQQQLTDTYAAGSELSAEKASLWIEMMAERGELESWLQAHASQSGI</sequence>
<reference evidence="3 4" key="1">
    <citation type="submission" date="2019-04" db="EMBL/GenBank/DDBJ databases">
        <authorList>
            <person name="Hwang J.C."/>
        </authorList>
    </citation>
    <scope>NUCLEOTIDE SEQUENCE [LARGE SCALE GENOMIC DNA]</scope>
    <source>
        <strain evidence="3 4">IMCC35002</strain>
    </source>
</reference>
<proteinExistence type="predicted"/>
<keyword evidence="1" id="KW-0175">Coiled coil</keyword>
<comment type="caution">
    <text evidence="3">The sequence shown here is derived from an EMBL/GenBank/DDBJ whole genome shotgun (WGS) entry which is preliminary data.</text>
</comment>
<accession>A0A4U1BK85</accession>
<dbReference type="AlphaFoldDB" id="A0A4U1BK85"/>
<gene>
    <name evidence="3" type="ORF">FCL42_16545</name>
</gene>
<keyword evidence="2" id="KW-0732">Signal</keyword>
<evidence type="ECO:0000313" key="4">
    <source>
        <dbReference type="Proteomes" id="UP000305675"/>
    </source>
</evidence>
<evidence type="ECO:0000256" key="1">
    <source>
        <dbReference type="SAM" id="Coils"/>
    </source>
</evidence>
<keyword evidence="4" id="KW-1185">Reference proteome</keyword>
<dbReference type="GO" id="GO:0015562">
    <property type="term" value="F:efflux transmembrane transporter activity"/>
    <property type="evidence" value="ECO:0007669"/>
    <property type="project" value="InterPro"/>
</dbReference>
<dbReference type="SUPFAM" id="SSF56954">
    <property type="entry name" value="Outer membrane efflux proteins (OEP)"/>
    <property type="match status" value="1"/>
</dbReference>
<evidence type="ECO:0000256" key="2">
    <source>
        <dbReference type="SAM" id="SignalP"/>
    </source>
</evidence>
<dbReference type="Gene3D" id="1.20.1600.10">
    <property type="entry name" value="Outer membrane efflux proteins (OEP)"/>
    <property type="match status" value="1"/>
</dbReference>
<organism evidence="3 4">
    <name type="scientific">Ferrimonas aestuarii</name>
    <dbReference type="NCBI Taxonomy" id="2569539"/>
    <lineage>
        <taxon>Bacteria</taxon>
        <taxon>Pseudomonadati</taxon>
        <taxon>Pseudomonadota</taxon>
        <taxon>Gammaproteobacteria</taxon>
        <taxon>Alteromonadales</taxon>
        <taxon>Ferrimonadaceae</taxon>
        <taxon>Ferrimonas</taxon>
    </lineage>
</organism>
<protein>
    <submittedName>
        <fullName evidence="3">TolC family protein</fullName>
    </submittedName>
</protein>
<dbReference type="Proteomes" id="UP000305675">
    <property type="component" value="Unassembled WGS sequence"/>
</dbReference>
<feature type="signal peptide" evidence="2">
    <location>
        <begin position="1"/>
        <end position="25"/>
    </location>
</feature>
<feature type="chain" id="PRO_5021005883" evidence="2">
    <location>
        <begin position="26"/>
        <end position="418"/>
    </location>
</feature>
<dbReference type="RefSeq" id="WP_136864540.1">
    <property type="nucleotide sequence ID" value="NZ_SWCJ01000015.1"/>
</dbReference>
<feature type="coiled-coil region" evidence="1">
    <location>
        <begin position="292"/>
        <end position="319"/>
    </location>
</feature>
<dbReference type="EMBL" id="SWCJ01000015">
    <property type="protein sequence ID" value="TKB52026.1"/>
    <property type="molecule type" value="Genomic_DNA"/>
</dbReference>
<evidence type="ECO:0000313" key="3">
    <source>
        <dbReference type="EMBL" id="TKB52026.1"/>
    </source>
</evidence>
<name>A0A4U1BK85_9GAMM</name>
<dbReference type="OrthoDB" id="5801460at2"/>